<dbReference type="GO" id="GO:0016740">
    <property type="term" value="F:transferase activity"/>
    <property type="evidence" value="ECO:0007669"/>
    <property type="project" value="UniProtKB-KW"/>
</dbReference>
<reference evidence="2" key="1">
    <citation type="journal article" date="2019" name="Int. J. Syst. Evol. Microbiol.">
        <title>The Global Catalogue of Microorganisms (GCM) 10K type strain sequencing project: providing services to taxonomists for standard genome sequencing and annotation.</title>
        <authorList>
            <consortium name="The Broad Institute Genomics Platform"/>
            <consortium name="The Broad Institute Genome Sequencing Center for Infectious Disease"/>
            <person name="Wu L."/>
            <person name="Ma J."/>
        </authorList>
    </citation>
    <scope>NUCLEOTIDE SEQUENCE [LARGE SCALE GENOMIC DNA]</scope>
    <source>
        <strain evidence="2">JCM 17810</strain>
    </source>
</reference>
<dbReference type="Pfam" id="PF02515">
    <property type="entry name" value="CoA_transf_3"/>
    <property type="match status" value="1"/>
</dbReference>
<dbReference type="Gene3D" id="3.40.50.10540">
    <property type="entry name" value="Crotonobetainyl-coa:carnitine coa-transferase, domain 1"/>
    <property type="match status" value="1"/>
</dbReference>
<dbReference type="EMBL" id="BAABGN010000013">
    <property type="protein sequence ID" value="GAA4432854.1"/>
    <property type="molecule type" value="Genomic_DNA"/>
</dbReference>
<dbReference type="InterPro" id="IPR003673">
    <property type="entry name" value="CoA-Trfase_fam_III"/>
</dbReference>
<dbReference type="Proteomes" id="UP001500622">
    <property type="component" value="Unassembled WGS sequence"/>
</dbReference>
<dbReference type="InterPro" id="IPR023606">
    <property type="entry name" value="CoA-Trfase_III_dom_1_sf"/>
</dbReference>
<accession>A0ABP8LPL7</accession>
<keyword evidence="1" id="KW-0808">Transferase</keyword>
<evidence type="ECO:0000313" key="1">
    <source>
        <dbReference type="EMBL" id="GAA4432854.1"/>
    </source>
</evidence>
<dbReference type="SUPFAM" id="SSF89796">
    <property type="entry name" value="CoA-transferase family III (CaiB/BaiF)"/>
    <property type="match status" value="2"/>
</dbReference>
<keyword evidence="2" id="KW-1185">Reference proteome</keyword>
<proteinExistence type="predicted"/>
<comment type="caution">
    <text evidence="1">The sequence shown here is derived from an EMBL/GenBank/DDBJ whole genome shotgun (WGS) entry which is preliminary data.</text>
</comment>
<dbReference type="RefSeq" id="WP_345218671.1">
    <property type="nucleotide sequence ID" value="NZ_BAABGN010000013.1"/>
</dbReference>
<organism evidence="1 2">
    <name type="scientific">Georgenia halophila</name>
    <dbReference type="NCBI Taxonomy" id="620889"/>
    <lineage>
        <taxon>Bacteria</taxon>
        <taxon>Bacillati</taxon>
        <taxon>Actinomycetota</taxon>
        <taxon>Actinomycetes</taxon>
        <taxon>Micrococcales</taxon>
        <taxon>Bogoriellaceae</taxon>
        <taxon>Georgenia</taxon>
    </lineage>
</organism>
<dbReference type="PANTHER" id="PTHR48228:SF4">
    <property type="entry name" value="BLR3030 PROTEIN"/>
    <property type="match status" value="1"/>
</dbReference>
<dbReference type="PANTHER" id="PTHR48228">
    <property type="entry name" value="SUCCINYL-COA--D-CITRAMALATE COA-TRANSFERASE"/>
    <property type="match status" value="1"/>
</dbReference>
<gene>
    <name evidence="1" type="ORF">GCM10023169_39120</name>
</gene>
<dbReference type="InterPro" id="IPR050509">
    <property type="entry name" value="CoA-transferase_III"/>
</dbReference>
<evidence type="ECO:0000313" key="2">
    <source>
        <dbReference type="Proteomes" id="UP001500622"/>
    </source>
</evidence>
<name>A0ABP8LPL7_9MICO</name>
<protein>
    <submittedName>
        <fullName evidence="1">CoA transferase</fullName>
    </submittedName>
</protein>
<sequence>MNEEAVAVTGPRRWWAGPLDVEGLALDAVTRCAAAAAALGRVRGRPVRVGVDTADVAAAYDSFRHLRADGRAVAGFAPLSTFVEAHDGWVRFHANYPHHRAALLSALAIGPHLDDEQAAARVGAVVRGLTATDTEALVRSAGGVAAAMRRPEQWLSHDQGRAVAATPLIETRRHTGAGAGLPATGRLPMTGLRVLDLTRVIAGPTATRMLGALGADVLRVDPPTMPEILDQHLDTGFGKRSAEADLADPAARERLERVLAGADVLITGYRPGALAGFGLAAGDVLARRPHPVVAELSAWGSGGPWAGERGFDSIVQVATGIAHRYATGSRPGALPVQALDHTAGYLLAAAVMEALAHRDDGGAAVRVSLARVAHELQTRPPGPVAEPGSADERRAAGLLPVRTETVTSAYGTLVHVPPPLRVDGERLRFPAPPRPYGRDELAWAG</sequence>